<accession>A0A392PPS4</accession>
<protein>
    <submittedName>
        <fullName evidence="1">Triacylglycerol lipase 2-like</fullName>
    </submittedName>
</protein>
<organism evidence="1 2">
    <name type="scientific">Trifolium medium</name>
    <dbReference type="NCBI Taxonomy" id="97028"/>
    <lineage>
        <taxon>Eukaryota</taxon>
        <taxon>Viridiplantae</taxon>
        <taxon>Streptophyta</taxon>
        <taxon>Embryophyta</taxon>
        <taxon>Tracheophyta</taxon>
        <taxon>Spermatophyta</taxon>
        <taxon>Magnoliopsida</taxon>
        <taxon>eudicotyledons</taxon>
        <taxon>Gunneridae</taxon>
        <taxon>Pentapetalae</taxon>
        <taxon>rosids</taxon>
        <taxon>fabids</taxon>
        <taxon>Fabales</taxon>
        <taxon>Fabaceae</taxon>
        <taxon>Papilionoideae</taxon>
        <taxon>50 kb inversion clade</taxon>
        <taxon>NPAAA clade</taxon>
        <taxon>Hologalegina</taxon>
        <taxon>IRL clade</taxon>
        <taxon>Trifolieae</taxon>
        <taxon>Trifolium</taxon>
    </lineage>
</organism>
<feature type="non-terminal residue" evidence="1">
    <location>
        <position position="1"/>
    </location>
</feature>
<dbReference type="AlphaFoldDB" id="A0A392PPS4"/>
<dbReference type="Proteomes" id="UP000265520">
    <property type="component" value="Unassembled WGS sequence"/>
</dbReference>
<evidence type="ECO:0000313" key="1">
    <source>
        <dbReference type="EMBL" id="MCI13306.1"/>
    </source>
</evidence>
<evidence type="ECO:0000313" key="2">
    <source>
        <dbReference type="Proteomes" id="UP000265520"/>
    </source>
</evidence>
<name>A0A392PPS4_9FABA</name>
<keyword evidence="2" id="KW-1185">Reference proteome</keyword>
<proteinExistence type="predicted"/>
<dbReference type="InterPro" id="IPR029058">
    <property type="entry name" value="AB_hydrolase_fold"/>
</dbReference>
<dbReference type="EMBL" id="LXQA010087744">
    <property type="protein sequence ID" value="MCI13306.1"/>
    <property type="molecule type" value="Genomic_DNA"/>
</dbReference>
<sequence length="62" mass="6980">IGGQDILADVQDVKLLLNDLNNHNPNKLVVLFKEDYAHVDFGVDVNAKQVIYDPMIAFFNAH</sequence>
<dbReference type="Gene3D" id="3.40.50.1820">
    <property type="entry name" value="alpha/beta hydrolase"/>
    <property type="match status" value="1"/>
</dbReference>
<reference evidence="1 2" key="1">
    <citation type="journal article" date="2018" name="Front. Plant Sci.">
        <title>Red Clover (Trifolium pratense) and Zigzag Clover (T. medium) - A Picture of Genomic Similarities and Differences.</title>
        <authorList>
            <person name="Dluhosova J."/>
            <person name="Istvanek J."/>
            <person name="Nedelnik J."/>
            <person name="Repkova J."/>
        </authorList>
    </citation>
    <scope>NUCLEOTIDE SEQUENCE [LARGE SCALE GENOMIC DNA]</scope>
    <source>
        <strain evidence="2">cv. 10/8</strain>
        <tissue evidence="1">Leaf</tissue>
    </source>
</reference>
<comment type="caution">
    <text evidence="1">The sequence shown here is derived from an EMBL/GenBank/DDBJ whole genome shotgun (WGS) entry which is preliminary data.</text>
</comment>